<proteinExistence type="predicted"/>
<evidence type="ECO:0000313" key="2">
    <source>
        <dbReference type="Proteomes" id="UP000440578"/>
    </source>
</evidence>
<comment type="caution">
    <text evidence="1">The sequence shown here is derived from an EMBL/GenBank/DDBJ whole genome shotgun (WGS) entry which is preliminary data.</text>
</comment>
<protein>
    <submittedName>
        <fullName evidence="1">Uncharacterized protein</fullName>
    </submittedName>
</protein>
<dbReference type="Proteomes" id="UP000440578">
    <property type="component" value="Unassembled WGS sequence"/>
</dbReference>
<name>A0A6A4VTL8_AMPAM</name>
<dbReference type="EMBL" id="VIIS01001757">
    <property type="protein sequence ID" value="KAF0293258.1"/>
    <property type="molecule type" value="Genomic_DNA"/>
</dbReference>
<sequence length="167" mass="18816">MPRRLRTEPAVVKDAHDPRIYQFETASNDKWLGSHDPFTILHVLNNVDDKAVVPAWLTRTPRVEWKSSPTDSGGYTFNVLLAQSRGDGSVEYALKYTMKPVAPIRTTGDMLLSAMERREASDNVDIGVVQKMYNQAAASMCQSIFQAVHKNWQLPLLQKNLDVKDSV</sequence>
<reference evidence="1 2" key="1">
    <citation type="submission" date="2019-07" db="EMBL/GenBank/DDBJ databases">
        <title>Draft genome assembly of a fouling barnacle, Amphibalanus amphitrite (Darwin, 1854): The first reference genome for Thecostraca.</title>
        <authorList>
            <person name="Kim W."/>
        </authorList>
    </citation>
    <scope>NUCLEOTIDE SEQUENCE [LARGE SCALE GENOMIC DNA]</scope>
    <source>
        <strain evidence="1">SNU_AA5</strain>
        <tissue evidence="1">Soma without cirri and trophi</tissue>
    </source>
</reference>
<dbReference type="AlphaFoldDB" id="A0A6A4VTL8"/>
<evidence type="ECO:0000313" key="1">
    <source>
        <dbReference type="EMBL" id="KAF0293258.1"/>
    </source>
</evidence>
<organism evidence="1 2">
    <name type="scientific">Amphibalanus amphitrite</name>
    <name type="common">Striped barnacle</name>
    <name type="synonym">Balanus amphitrite</name>
    <dbReference type="NCBI Taxonomy" id="1232801"/>
    <lineage>
        <taxon>Eukaryota</taxon>
        <taxon>Metazoa</taxon>
        <taxon>Ecdysozoa</taxon>
        <taxon>Arthropoda</taxon>
        <taxon>Crustacea</taxon>
        <taxon>Multicrustacea</taxon>
        <taxon>Cirripedia</taxon>
        <taxon>Thoracica</taxon>
        <taxon>Thoracicalcarea</taxon>
        <taxon>Balanomorpha</taxon>
        <taxon>Balanoidea</taxon>
        <taxon>Balanidae</taxon>
        <taxon>Amphibalaninae</taxon>
        <taxon>Amphibalanus</taxon>
    </lineage>
</organism>
<gene>
    <name evidence="1" type="ORF">FJT64_008852</name>
</gene>
<accession>A0A6A4VTL8</accession>
<keyword evidence="2" id="KW-1185">Reference proteome</keyword>